<dbReference type="AlphaFoldDB" id="A0AAD9AS93"/>
<comment type="caution">
    <text evidence="1">The sequence shown here is derived from an EMBL/GenBank/DDBJ whole genome shotgun (WGS) entry which is preliminary data.</text>
</comment>
<gene>
    <name evidence="1" type="ORF">CCHR01_03717</name>
</gene>
<dbReference type="Proteomes" id="UP001243330">
    <property type="component" value="Unassembled WGS sequence"/>
</dbReference>
<evidence type="ECO:0000313" key="2">
    <source>
        <dbReference type="Proteomes" id="UP001243330"/>
    </source>
</evidence>
<reference evidence="1" key="1">
    <citation type="submission" date="2023-01" db="EMBL/GenBank/DDBJ databases">
        <title>Colletotrichum chrysophilum M932 genome sequence.</title>
        <authorList>
            <person name="Baroncelli R."/>
        </authorList>
    </citation>
    <scope>NUCLEOTIDE SEQUENCE</scope>
    <source>
        <strain evidence="1">M932</strain>
    </source>
</reference>
<evidence type="ECO:0000313" key="1">
    <source>
        <dbReference type="EMBL" id="KAK1853616.1"/>
    </source>
</evidence>
<dbReference type="EMBL" id="JAQOWY010000051">
    <property type="protein sequence ID" value="KAK1853616.1"/>
    <property type="molecule type" value="Genomic_DNA"/>
</dbReference>
<organism evidence="1 2">
    <name type="scientific">Colletotrichum chrysophilum</name>
    <dbReference type="NCBI Taxonomy" id="1836956"/>
    <lineage>
        <taxon>Eukaryota</taxon>
        <taxon>Fungi</taxon>
        <taxon>Dikarya</taxon>
        <taxon>Ascomycota</taxon>
        <taxon>Pezizomycotina</taxon>
        <taxon>Sordariomycetes</taxon>
        <taxon>Hypocreomycetidae</taxon>
        <taxon>Glomerellales</taxon>
        <taxon>Glomerellaceae</taxon>
        <taxon>Colletotrichum</taxon>
        <taxon>Colletotrichum gloeosporioides species complex</taxon>
    </lineage>
</organism>
<proteinExistence type="predicted"/>
<accession>A0AAD9AS93</accession>
<keyword evidence="2" id="KW-1185">Reference proteome</keyword>
<sequence>MLLHHDNNPRTGGSMVATACLVECRLQAGGIGANSDGGDALTGCGDERGSIEQALEASWPSWPSWLGLAEARRTVPSVDDGGGRILEKVYGYLLPVAVVVGGGEERRGARQAAGKGPVGVGGVTFSGRTLPGHFGVTGSDGIQTAGGEPAEALAGTQEPRRRWGFVGCTATARGAAAAVDDGRWTLRWTPGKHPALQKFLAAQTCAPTADDDWLSLAVTPPVSSPEVPQ</sequence>
<name>A0AAD9AS93_9PEZI</name>
<protein>
    <submittedName>
        <fullName evidence="1">Uncharacterized protein</fullName>
    </submittedName>
</protein>